<dbReference type="InterPro" id="IPR036627">
    <property type="entry name" value="CobW-likC_sf"/>
</dbReference>
<dbReference type="Proteomes" id="UP000245890">
    <property type="component" value="Unassembled WGS sequence"/>
</dbReference>
<keyword evidence="1" id="KW-0547">Nucleotide-binding</keyword>
<protein>
    <submittedName>
        <fullName evidence="8">GTP-binding protein</fullName>
    </submittedName>
</protein>
<evidence type="ECO:0000313" key="8">
    <source>
        <dbReference type="EMBL" id="PVX28579.1"/>
    </source>
</evidence>
<dbReference type="GO" id="GO:0016787">
    <property type="term" value="F:hydrolase activity"/>
    <property type="evidence" value="ECO:0007669"/>
    <property type="project" value="UniProtKB-KW"/>
</dbReference>
<dbReference type="Pfam" id="PF02492">
    <property type="entry name" value="cobW"/>
    <property type="match status" value="1"/>
</dbReference>
<dbReference type="Gene3D" id="3.30.1220.10">
    <property type="entry name" value="CobW-like, C-terminal domain"/>
    <property type="match status" value="1"/>
</dbReference>
<evidence type="ECO:0000256" key="4">
    <source>
        <dbReference type="ARBA" id="ARBA00034320"/>
    </source>
</evidence>
<dbReference type="SMART" id="SM00833">
    <property type="entry name" value="CobW_C"/>
    <property type="match status" value="1"/>
</dbReference>
<evidence type="ECO:0000313" key="9">
    <source>
        <dbReference type="Proteomes" id="UP000245890"/>
    </source>
</evidence>
<evidence type="ECO:0000256" key="2">
    <source>
        <dbReference type="ARBA" id="ARBA00022801"/>
    </source>
</evidence>
<dbReference type="CDD" id="cd03112">
    <property type="entry name" value="CobW-like"/>
    <property type="match status" value="1"/>
</dbReference>
<dbReference type="PANTHER" id="PTHR13748">
    <property type="entry name" value="COBW-RELATED"/>
    <property type="match status" value="1"/>
</dbReference>
<proteinExistence type="inferred from homology"/>
<dbReference type="InterPro" id="IPR051316">
    <property type="entry name" value="Zinc-reg_GTPase_activator"/>
</dbReference>
<dbReference type="InterPro" id="IPR011629">
    <property type="entry name" value="CobW-like_C"/>
</dbReference>
<dbReference type="GO" id="GO:0005737">
    <property type="term" value="C:cytoplasm"/>
    <property type="evidence" value="ECO:0007669"/>
    <property type="project" value="TreeGrafter"/>
</dbReference>
<comment type="similarity">
    <text evidence="4">Belongs to the SIMIBI class G3E GTPase family. ZNG1 subfamily.</text>
</comment>
<name>A0A2U0SB62_9SPHN</name>
<dbReference type="SUPFAM" id="SSF52540">
    <property type="entry name" value="P-loop containing nucleoside triphosphate hydrolases"/>
    <property type="match status" value="1"/>
</dbReference>
<evidence type="ECO:0000259" key="7">
    <source>
        <dbReference type="SMART" id="SM00833"/>
    </source>
</evidence>
<dbReference type="Pfam" id="PF07683">
    <property type="entry name" value="CobW_C"/>
    <property type="match status" value="1"/>
</dbReference>
<evidence type="ECO:0000256" key="6">
    <source>
        <dbReference type="ARBA" id="ARBA00049117"/>
    </source>
</evidence>
<dbReference type="GO" id="GO:0000166">
    <property type="term" value="F:nucleotide binding"/>
    <property type="evidence" value="ECO:0007669"/>
    <property type="project" value="UniProtKB-KW"/>
</dbReference>
<sequence>MRALTAGPQARIPVSVLTGFLGSGKTTLLNHLVRRPELRRALVIINEFGAVSLDHDLIARSNEDMVVEMMGGCLCCTIRGDLRATLRDAPWRFAREGRCWFDRVVIETTGLADPAPILHTLMADPQLQTLYRLDGVVTTVDAVNGMATMDTQEEAVRQAAVADRIVLTKTDLLSSDGQRAIEARLRAINPAAPVLPVLQGAADPERLFDAGLYNPETKSNDVRRWLNAEAYDGGHGHDHADHGHHAHHHDINRHDDRIRATCLTFDTPLRAEAFERWIDILTSLKGADILRVKGIVHLRDHTKPVVVHGVQHLFHPPVELEDWPSDDRRTRLVFITRDITADQLRGTLSLMTIGLDRFGLQGLVETLPAPGIPGGTMGGGWA</sequence>
<dbReference type="RefSeq" id="WP_116468027.1">
    <property type="nucleotide sequence ID" value="NZ_QENQ01000001.1"/>
</dbReference>
<comment type="caution">
    <text evidence="8">The sequence shown here is derived from an EMBL/GenBank/DDBJ whole genome shotgun (WGS) entry which is preliminary data.</text>
</comment>
<accession>A0A2U0SB62</accession>
<dbReference type="InterPro" id="IPR027417">
    <property type="entry name" value="P-loop_NTPase"/>
</dbReference>
<dbReference type="Gene3D" id="3.40.50.300">
    <property type="entry name" value="P-loop containing nucleotide triphosphate hydrolases"/>
    <property type="match status" value="1"/>
</dbReference>
<dbReference type="AlphaFoldDB" id="A0A2U0SB62"/>
<keyword evidence="9" id="KW-1185">Reference proteome</keyword>
<feature type="domain" description="CobW C-terminal" evidence="7">
    <location>
        <begin position="258"/>
        <end position="352"/>
    </location>
</feature>
<dbReference type="SUPFAM" id="SSF90002">
    <property type="entry name" value="Hypothetical protein YjiA, C-terminal domain"/>
    <property type="match status" value="1"/>
</dbReference>
<evidence type="ECO:0000256" key="5">
    <source>
        <dbReference type="ARBA" id="ARBA00045658"/>
    </source>
</evidence>
<comment type="catalytic activity">
    <reaction evidence="6">
        <text>GTP + H2O = GDP + phosphate + H(+)</text>
        <dbReference type="Rhea" id="RHEA:19669"/>
        <dbReference type="ChEBI" id="CHEBI:15377"/>
        <dbReference type="ChEBI" id="CHEBI:15378"/>
        <dbReference type="ChEBI" id="CHEBI:37565"/>
        <dbReference type="ChEBI" id="CHEBI:43474"/>
        <dbReference type="ChEBI" id="CHEBI:58189"/>
    </reaction>
    <physiologicalReaction direction="left-to-right" evidence="6">
        <dbReference type="Rhea" id="RHEA:19670"/>
    </physiologicalReaction>
</comment>
<dbReference type="InterPro" id="IPR003495">
    <property type="entry name" value="CobW/HypB/UreG_nucleotide-bd"/>
</dbReference>
<keyword evidence="3" id="KW-0143">Chaperone</keyword>
<organism evidence="8 9">
    <name type="scientific">Sphingomonas pokkalii</name>
    <dbReference type="NCBI Taxonomy" id="2175090"/>
    <lineage>
        <taxon>Bacteria</taxon>
        <taxon>Pseudomonadati</taxon>
        <taxon>Pseudomonadota</taxon>
        <taxon>Alphaproteobacteria</taxon>
        <taxon>Sphingomonadales</taxon>
        <taxon>Sphingomonadaceae</taxon>
        <taxon>Sphingomonas</taxon>
    </lineage>
</organism>
<evidence type="ECO:0000256" key="3">
    <source>
        <dbReference type="ARBA" id="ARBA00023186"/>
    </source>
</evidence>
<keyword evidence="2" id="KW-0378">Hydrolase</keyword>
<dbReference type="EMBL" id="QENQ01000001">
    <property type="protein sequence ID" value="PVX28579.1"/>
    <property type="molecule type" value="Genomic_DNA"/>
</dbReference>
<reference evidence="8 9" key="1">
    <citation type="submission" date="2018-05" db="EMBL/GenBank/DDBJ databases">
        <title>Description of Sphingomonas pokkalii sp nov, isolated from the rhizosphere of saline tolerant pokkali rice and its draft genome analysis.</title>
        <authorList>
            <person name="Menon R."/>
            <person name="Kumari S."/>
            <person name="Rameshkumar N."/>
        </authorList>
    </citation>
    <scope>NUCLEOTIDE SEQUENCE [LARGE SCALE GENOMIC DNA]</scope>
    <source>
        <strain evidence="8 9">L3B27</strain>
    </source>
</reference>
<dbReference type="OrthoDB" id="9808822at2"/>
<gene>
    <name evidence="8" type="ORF">DD559_03885</name>
</gene>
<dbReference type="PANTHER" id="PTHR13748:SF62">
    <property type="entry name" value="COBW DOMAIN-CONTAINING PROTEIN"/>
    <property type="match status" value="1"/>
</dbReference>
<evidence type="ECO:0000256" key="1">
    <source>
        <dbReference type="ARBA" id="ARBA00022741"/>
    </source>
</evidence>
<comment type="function">
    <text evidence="5">Zinc chaperone that directly transfers zinc cofactor to target proteins, thereby activating them. Zinc is transferred from the CXCC motif in the GTPase domain to the zinc binding site in target proteins in a process requiring GTP hydrolysis.</text>
</comment>